<dbReference type="InterPro" id="IPR001304">
    <property type="entry name" value="C-type_lectin-like"/>
</dbReference>
<sequence>LLNVVLVSVVIILIIILAAWRVDCPGWFSNPEALHSAACPEDWVRYRGKCYYFSELEATWTDSQKNCSAHDASLAGIDSQQEMDFLMRYKGSFDHWIGLQREPGQPWKWANGTKFNNLFLVGGEEHCAFLNHNDVGSTGCAETGRWICSKPVQ</sequence>
<keyword evidence="5" id="KW-1185">Reference proteome</keyword>
<evidence type="ECO:0000256" key="1">
    <source>
        <dbReference type="ARBA" id="ARBA00004401"/>
    </source>
</evidence>
<dbReference type="InterPro" id="IPR016187">
    <property type="entry name" value="CTDL_fold"/>
</dbReference>
<reference evidence="4" key="4">
    <citation type="submission" date="2025-09" db="UniProtKB">
        <authorList>
            <consortium name="Ensembl"/>
        </authorList>
    </citation>
    <scope>IDENTIFICATION</scope>
</reference>
<dbReference type="PROSITE" id="PS50041">
    <property type="entry name" value="C_TYPE_LECTIN_2"/>
    <property type="match status" value="1"/>
</dbReference>
<protein>
    <recommendedName>
        <fullName evidence="3">C-type lectin domain-containing protein</fullName>
    </recommendedName>
</protein>
<dbReference type="GO" id="GO:0030246">
    <property type="term" value="F:carbohydrate binding"/>
    <property type="evidence" value="ECO:0007669"/>
    <property type="project" value="UniProtKB-KW"/>
</dbReference>
<organism evidence="4 5">
    <name type="scientific">Pelodiscus sinensis</name>
    <name type="common">Chinese softshell turtle</name>
    <name type="synonym">Trionyx sinensis</name>
    <dbReference type="NCBI Taxonomy" id="13735"/>
    <lineage>
        <taxon>Eukaryota</taxon>
        <taxon>Metazoa</taxon>
        <taxon>Chordata</taxon>
        <taxon>Craniata</taxon>
        <taxon>Vertebrata</taxon>
        <taxon>Euteleostomi</taxon>
        <taxon>Archelosauria</taxon>
        <taxon>Testudinata</taxon>
        <taxon>Testudines</taxon>
        <taxon>Cryptodira</taxon>
        <taxon>Trionychia</taxon>
        <taxon>Trionychidae</taxon>
        <taxon>Pelodiscus</taxon>
    </lineage>
</organism>
<feature type="domain" description="C-type lectin" evidence="3">
    <location>
        <begin position="46"/>
        <end position="149"/>
    </location>
</feature>
<dbReference type="InterPro" id="IPR033992">
    <property type="entry name" value="NKR-like_CTLD"/>
</dbReference>
<comment type="subcellular location">
    <subcellularLocation>
        <location evidence="1">Cell membrane</location>
        <topology evidence="1">Single-pass type II membrane protein</topology>
    </subcellularLocation>
</comment>
<proteinExistence type="predicted"/>
<dbReference type="CDD" id="cd03593">
    <property type="entry name" value="CLECT_NK_receptors_like"/>
    <property type="match status" value="1"/>
</dbReference>
<dbReference type="EMBL" id="AGCU01028670">
    <property type="status" value="NOT_ANNOTATED_CDS"/>
    <property type="molecule type" value="Genomic_DNA"/>
</dbReference>
<evidence type="ECO:0000313" key="5">
    <source>
        <dbReference type="Proteomes" id="UP000007267"/>
    </source>
</evidence>
<dbReference type="SUPFAM" id="SSF56436">
    <property type="entry name" value="C-type lectin-like"/>
    <property type="match status" value="1"/>
</dbReference>
<keyword evidence="2" id="KW-0430">Lectin</keyword>
<accession>K7F924</accession>
<name>K7F924_PELSI</name>
<dbReference type="PANTHER" id="PTHR45710:SF8">
    <property type="entry name" value="RERATING FAMILY MEMBER 4"/>
    <property type="match status" value="1"/>
</dbReference>
<dbReference type="SMART" id="SM00034">
    <property type="entry name" value="CLECT"/>
    <property type="match status" value="1"/>
</dbReference>
<dbReference type="AlphaFoldDB" id="K7F924"/>
<evidence type="ECO:0000313" key="4">
    <source>
        <dbReference type="Ensembl" id="ENSPSIP00000004534.1"/>
    </source>
</evidence>
<dbReference type="Pfam" id="PF00059">
    <property type="entry name" value="Lectin_C"/>
    <property type="match status" value="1"/>
</dbReference>
<dbReference type="InterPro" id="IPR016186">
    <property type="entry name" value="C-type_lectin-like/link_sf"/>
</dbReference>
<dbReference type="OMA" id="ERYWICA"/>
<dbReference type="eggNOG" id="KOG4297">
    <property type="taxonomic scope" value="Eukaryota"/>
</dbReference>
<dbReference type="GO" id="GO:0005886">
    <property type="term" value="C:plasma membrane"/>
    <property type="evidence" value="ECO:0007669"/>
    <property type="project" value="UniProtKB-SubCell"/>
</dbReference>
<reference evidence="4" key="3">
    <citation type="submission" date="2025-08" db="UniProtKB">
        <authorList>
            <consortium name="Ensembl"/>
        </authorList>
    </citation>
    <scope>IDENTIFICATION</scope>
</reference>
<reference evidence="5" key="2">
    <citation type="journal article" date="2013" name="Nat. Genet.">
        <title>The draft genomes of soft-shell turtle and green sea turtle yield insights into the development and evolution of the turtle-specific body plan.</title>
        <authorList>
            <person name="Wang Z."/>
            <person name="Pascual-Anaya J."/>
            <person name="Zadissa A."/>
            <person name="Li W."/>
            <person name="Niimura Y."/>
            <person name="Huang Z."/>
            <person name="Li C."/>
            <person name="White S."/>
            <person name="Xiong Z."/>
            <person name="Fang D."/>
            <person name="Wang B."/>
            <person name="Ming Y."/>
            <person name="Chen Y."/>
            <person name="Zheng Y."/>
            <person name="Kuraku S."/>
            <person name="Pignatelli M."/>
            <person name="Herrero J."/>
            <person name="Beal K."/>
            <person name="Nozawa M."/>
            <person name="Li Q."/>
            <person name="Wang J."/>
            <person name="Zhang H."/>
            <person name="Yu L."/>
            <person name="Shigenobu S."/>
            <person name="Wang J."/>
            <person name="Liu J."/>
            <person name="Flicek P."/>
            <person name="Searle S."/>
            <person name="Wang J."/>
            <person name="Kuratani S."/>
            <person name="Yin Y."/>
            <person name="Aken B."/>
            <person name="Zhang G."/>
            <person name="Irie N."/>
        </authorList>
    </citation>
    <scope>NUCLEOTIDE SEQUENCE [LARGE SCALE GENOMIC DNA]</scope>
    <source>
        <strain evidence="5">Daiwa-1</strain>
    </source>
</reference>
<dbReference type="Proteomes" id="UP000007267">
    <property type="component" value="Unassembled WGS sequence"/>
</dbReference>
<dbReference type="Ensembl" id="ENSPSIT00000004559.1">
    <property type="protein sequence ID" value="ENSPSIP00000004534.1"/>
    <property type="gene ID" value="ENSPSIG00000004246.1"/>
</dbReference>
<dbReference type="STRING" id="13735.ENSPSIP00000004534"/>
<reference evidence="5" key="1">
    <citation type="submission" date="2011-10" db="EMBL/GenBank/DDBJ databases">
        <authorList>
            <consortium name="Soft-shell Turtle Genome Consortium"/>
        </authorList>
    </citation>
    <scope>NUCLEOTIDE SEQUENCE [LARGE SCALE GENOMIC DNA]</scope>
    <source>
        <strain evidence="5">Daiwa-1</strain>
    </source>
</reference>
<evidence type="ECO:0000259" key="3">
    <source>
        <dbReference type="PROSITE" id="PS50041"/>
    </source>
</evidence>
<evidence type="ECO:0000256" key="2">
    <source>
        <dbReference type="ARBA" id="ARBA00022734"/>
    </source>
</evidence>
<dbReference type="GeneTree" id="ENSGT00940000161987"/>
<dbReference type="Gene3D" id="3.10.100.10">
    <property type="entry name" value="Mannose-Binding Protein A, subunit A"/>
    <property type="match status" value="1"/>
</dbReference>
<dbReference type="InterPro" id="IPR050828">
    <property type="entry name" value="C-type_lectin/matrix_domain"/>
</dbReference>
<dbReference type="PANTHER" id="PTHR45710">
    <property type="entry name" value="C-TYPE LECTIN DOMAIN-CONTAINING PROTEIN 180"/>
    <property type="match status" value="1"/>
</dbReference>
<dbReference type="HOGENOM" id="CLU_049894_8_4_1"/>